<name>S3CYH0_GLAL2</name>
<protein>
    <submittedName>
        <fullName evidence="1">Uncharacterized protein</fullName>
    </submittedName>
</protein>
<dbReference type="RefSeq" id="XP_008087771.1">
    <property type="nucleotide sequence ID" value="XM_008089580.1"/>
</dbReference>
<dbReference type="HOGENOM" id="CLU_565051_0_0_1"/>
<dbReference type="GeneID" id="19470478"/>
<dbReference type="KEGG" id="glz:GLAREA_11437"/>
<dbReference type="SUPFAM" id="SSF141571">
    <property type="entry name" value="Pentapeptide repeat-like"/>
    <property type="match status" value="1"/>
</dbReference>
<reference evidence="1 2" key="1">
    <citation type="journal article" date="2013" name="BMC Genomics">
        <title>Genomics-driven discovery of the pneumocandin biosynthetic gene cluster in the fungus Glarea lozoyensis.</title>
        <authorList>
            <person name="Chen L."/>
            <person name="Yue Q."/>
            <person name="Zhang X."/>
            <person name="Xiang M."/>
            <person name="Wang C."/>
            <person name="Li S."/>
            <person name="Che Y."/>
            <person name="Ortiz-Lopez F.J."/>
            <person name="Bills G.F."/>
            <person name="Liu X."/>
            <person name="An Z."/>
        </authorList>
    </citation>
    <scope>NUCLEOTIDE SEQUENCE [LARGE SCALE GENOMIC DNA]</scope>
    <source>
        <strain evidence="2">ATCC 20868 / MF5171</strain>
    </source>
</reference>
<dbReference type="EMBL" id="KE145372">
    <property type="protein sequence ID" value="EPE24856.1"/>
    <property type="molecule type" value="Genomic_DNA"/>
</dbReference>
<evidence type="ECO:0000313" key="1">
    <source>
        <dbReference type="EMBL" id="EPE24856.1"/>
    </source>
</evidence>
<gene>
    <name evidence="1" type="ORF">GLAREA_11437</name>
</gene>
<organism evidence="1 2">
    <name type="scientific">Glarea lozoyensis (strain ATCC 20868 / MF5171)</name>
    <dbReference type="NCBI Taxonomy" id="1116229"/>
    <lineage>
        <taxon>Eukaryota</taxon>
        <taxon>Fungi</taxon>
        <taxon>Dikarya</taxon>
        <taxon>Ascomycota</taxon>
        <taxon>Pezizomycotina</taxon>
        <taxon>Leotiomycetes</taxon>
        <taxon>Helotiales</taxon>
        <taxon>Helotiaceae</taxon>
        <taxon>Glarea</taxon>
    </lineage>
</organism>
<keyword evidence="2" id="KW-1185">Reference proteome</keyword>
<evidence type="ECO:0000313" key="2">
    <source>
        <dbReference type="Proteomes" id="UP000016922"/>
    </source>
</evidence>
<dbReference type="Gene3D" id="2.160.20.80">
    <property type="entry name" value="E3 ubiquitin-protein ligase SopA"/>
    <property type="match status" value="1"/>
</dbReference>
<proteinExistence type="predicted"/>
<dbReference type="AlphaFoldDB" id="S3CYH0"/>
<dbReference type="Proteomes" id="UP000016922">
    <property type="component" value="Unassembled WGS sequence"/>
</dbReference>
<sequence>MEPTKYSDTILRNLLLETCVVSKCQVHNCTIKRSRFSDSEVHQCVFVQMGENKKIEVTNINTFTDCKIYSCDSIRHAVIENSEVHDSTVSSGGWGVRHVAIRRSKLFSCRLPEHPMVSRSDLHDCVLFWISVLEGSGAGLANCNVYDSLLENPLVRDSKLRNCKVVGLSAIQPTTNSLDRSVVSNLFIECEIRRVAVSRGLFIESHLKYTSIRDSSFTRCSVRRCSIAPAPAKKADVVEALRSFPRKQEKGRPLKDEMEKSLTHLPLEIQMRVVQFAAASLQWNGISPPLIVALRPHPLLYRTALSAFAQTNWYSTEAIYAGGRRSLRKTPKSFHTVRKLEIQNLWVWKDCIRLIQRVPSLTSLELSIGHFVDHRPEKLPDIFNTVKRLKCLRKFSITECRLFPSSLLYYQSYAQTQITRRKLEAFVRAVDKEWKVQSSFKGMEDFWVLTWKAPPGCTLTSGSKETMLVEQKVWKLRSSGSLV</sequence>
<accession>S3CYH0</accession>